<evidence type="ECO:0000313" key="2">
    <source>
        <dbReference type="Proteomes" id="UP001151760"/>
    </source>
</evidence>
<gene>
    <name evidence="1" type="ORF">Tco_0823939</name>
</gene>
<name>A0ABQ5AJC4_9ASTR</name>
<organism evidence="1 2">
    <name type="scientific">Tanacetum coccineum</name>
    <dbReference type="NCBI Taxonomy" id="301880"/>
    <lineage>
        <taxon>Eukaryota</taxon>
        <taxon>Viridiplantae</taxon>
        <taxon>Streptophyta</taxon>
        <taxon>Embryophyta</taxon>
        <taxon>Tracheophyta</taxon>
        <taxon>Spermatophyta</taxon>
        <taxon>Magnoliopsida</taxon>
        <taxon>eudicotyledons</taxon>
        <taxon>Gunneridae</taxon>
        <taxon>Pentapetalae</taxon>
        <taxon>asterids</taxon>
        <taxon>campanulids</taxon>
        <taxon>Asterales</taxon>
        <taxon>Asteraceae</taxon>
        <taxon>Asteroideae</taxon>
        <taxon>Anthemideae</taxon>
        <taxon>Anthemidinae</taxon>
        <taxon>Tanacetum</taxon>
    </lineage>
</organism>
<comment type="caution">
    <text evidence="1">The sequence shown here is derived from an EMBL/GenBank/DDBJ whole genome shotgun (WGS) entry which is preliminary data.</text>
</comment>
<dbReference type="EMBL" id="BQNB010012374">
    <property type="protein sequence ID" value="GJT02770.1"/>
    <property type="molecule type" value="Genomic_DNA"/>
</dbReference>
<proteinExistence type="predicted"/>
<keyword evidence="2" id="KW-1185">Reference proteome</keyword>
<reference evidence="1" key="2">
    <citation type="submission" date="2022-01" db="EMBL/GenBank/DDBJ databases">
        <authorList>
            <person name="Yamashiro T."/>
            <person name="Shiraishi A."/>
            <person name="Satake H."/>
            <person name="Nakayama K."/>
        </authorList>
    </citation>
    <scope>NUCLEOTIDE SEQUENCE</scope>
</reference>
<accession>A0ABQ5AJC4</accession>
<reference evidence="1" key="1">
    <citation type="journal article" date="2022" name="Int. J. Mol. Sci.">
        <title>Draft Genome of Tanacetum Coccineum: Genomic Comparison of Closely Related Tanacetum-Family Plants.</title>
        <authorList>
            <person name="Yamashiro T."/>
            <person name="Shiraishi A."/>
            <person name="Nakayama K."/>
            <person name="Satake H."/>
        </authorList>
    </citation>
    <scope>NUCLEOTIDE SEQUENCE</scope>
</reference>
<sequence length="240" mass="27170">MDADALLAARLQEEEREQFSIDEQARFLVEMETIAERKRFFAAQRAEQIRNKPPTKTQLRNKMITFLKNIKQDVVDLYRLVKERYETISPEGYDINTLGDLITLLQSSEEDVKMKGSTGLPMIMLEVIFDEDFDDIDDMVNEAMDNVEGDTINVGGAVNSATTRVSAPSASVTTGGVSISTAEPRTTSTILQLQFEEDGSTIAQTLVKIEKIRWIRKKEMSFFQSSHNKNLLTNNNSYNI</sequence>
<dbReference type="Proteomes" id="UP001151760">
    <property type="component" value="Unassembled WGS sequence"/>
</dbReference>
<protein>
    <submittedName>
        <fullName evidence="1">Uncharacterized protein</fullName>
    </submittedName>
</protein>
<evidence type="ECO:0000313" key="1">
    <source>
        <dbReference type="EMBL" id="GJT02770.1"/>
    </source>
</evidence>